<gene>
    <name evidence="3" type="ORF">A3B21_02800</name>
</gene>
<dbReference type="Pfam" id="PF07883">
    <property type="entry name" value="Cupin_2"/>
    <property type="match status" value="1"/>
</dbReference>
<dbReference type="Proteomes" id="UP000176897">
    <property type="component" value="Unassembled WGS sequence"/>
</dbReference>
<dbReference type="InterPro" id="IPR013096">
    <property type="entry name" value="Cupin_2"/>
</dbReference>
<protein>
    <recommendedName>
        <fullName evidence="2">Cupin type-2 domain-containing protein</fullName>
    </recommendedName>
</protein>
<evidence type="ECO:0000259" key="2">
    <source>
        <dbReference type="Pfam" id="PF07883"/>
    </source>
</evidence>
<proteinExistence type="predicted"/>
<comment type="caution">
    <text evidence="3">The sequence shown here is derived from an EMBL/GenBank/DDBJ whole genome shotgun (WGS) entry which is preliminary data.</text>
</comment>
<feature type="region of interest" description="Disordered" evidence="1">
    <location>
        <begin position="52"/>
        <end position="78"/>
    </location>
</feature>
<dbReference type="InterPro" id="IPR011051">
    <property type="entry name" value="RmlC_Cupin_sf"/>
</dbReference>
<organism evidence="3 4">
    <name type="scientific">Candidatus Uhrbacteria bacterium RIFCSPLOWO2_01_FULL_47_24</name>
    <dbReference type="NCBI Taxonomy" id="1802401"/>
    <lineage>
        <taxon>Bacteria</taxon>
        <taxon>Candidatus Uhriibacteriota</taxon>
    </lineage>
</organism>
<evidence type="ECO:0000313" key="3">
    <source>
        <dbReference type="EMBL" id="OGL81193.1"/>
    </source>
</evidence>
<dbReference type="AlphaFoldDB" id="A0A1F7USB2"/>
<reference evidence="3 4" key="1">
    <citation type="journal article" date="2016" name="Nat. Commun.">
        <title>Thousands of microbial genomes shed light on interconnected biogeochemical processes in an aquifer system.</title>
        <authorList>
            <person name="Anantharaman K."/>
            <person name="Brown C.T."/>
            <person name="Hug L.A."/>
            <person name="Sharon I."/>
            <person name="Castelle C.J."/>
            <person name="Probst A.J."/>
            <person name="Thomas B.C."/>
            <person name="Singh A."/>
            <person name="Wilkins M.J."/>
            <person name="Karaoz U."/>
            <person name="Brodie E.L."/>
            <person name="Williams K.H."/>
            <person name="Hubbard S.S."/>
            <person name="Banfield J.F."/>
        </authorList>
    </citation>
    <scope>NUCLEOTIDE SEQUENCE [LARGE SCALE GENOMIC DNA]</scope>
</reference>
<sequence length="90" mass="9976">MTNVDELKSKLTQENFTEVWLRTEPAGYAYDDHTHPVDTVYIVITGELVTNTGGKEATIGPGQRWDVPKNMPHSSHIGPEGCTYLTGVKM</sequence>
<name>A0A1F7USB2_9BACT</name>
<dbReference type="InterPro" id="IPR014710">
    <property type="entry name" value="RmlC-like_jellyroll"/>
</dbReference>
<feature type="domain" description="Cupin type-2" evidence="2">
    <location>
        <begin position="24"/>
        <end position="74"/>
    </location>
</feature>
<dbReference type="STRING" id="1802401.A3B21_02800"/>
<dbReference type="SUPFAM" id="SSF51182">
    <property type="entry name" value="RmlC-like cupins"/>
    <property type="match status" value="1"/>
</dbReference>
<dbReference type="Gene3D" id="2.60.120.10">
    <property type="entry name" value="Jelly Rolls"/>
    <property type="match status" value="1"/>
</dbReference>
<dbReference type="EMBL" id="MGEJ01000009">
    <property type="protein sequence ID" value="OGL81193.1"/>
    <property type="molecule type" value="Genomic_DNA"/>
</dbReference>
<evidence type="ECO:0000256" key="1">
    <source>
        <dbReference type="SAM" id="MobiDB-lite"/>
    </source>
</evidence>
<accession>A0A1F7USB2</accession>
<evidence type="ECO:0000313" key="4">
    <source>
        <dbReference type="Proteomes" id="UP000176897"/>
    </source>
</evidence>